<name>A0ABW5XLT6_9SPHI</name>
<organism evidence="2 3">
    <name type="scientific">Mucilaginibacter antarcticus</name>
    <dbReference type="NCBI Taxonomy" id="1855725"/>
    <lineage>
        <taxon>Bacteria</taxon>
        <taxon>Pseudomonadati</taxon>
        <taxon>Bacteroidota</taxon>
        <taxon>Sphingobacteriia</taxon>
        <taxon>Sphingobacteriales</taxon>
        <taxon>Sphingobacteriaceae</taxon>
        <taxon>Mucilaginibacter</taxon>
    </lineage>
</organism>
<evidence type="ECO:0000313" key="2">
    <source>
        <dbReference type="EMBL" id="MFD2863914.1"/>
    </source>
</evidence>
<proteinExistence type="predicted"/>
<dbReference type="Proteomes" id="UP001597601">
    <property type="component" value="Unassembled WGS sequence"/>
</dbReference>
<gene>
    <name evidence="2" type="ORF">ACFSYC_04365</name>
</gene>
<reference evidence="3" key="1">
    <citation type="journal article" date="2019" name="Int. J. Syst. Evol. Microbiol.">
        <title>The Global Catalogue of Microorganisms (GCM) 10K type strain sequencing project: providing services to taxonomists for standard genome sequencing and annotation.</title>
        <authorList>
            <consortium name="The Broad Institute Genomics Platform"/>
            <consortium name="The Broad Institute Genome Sequencing Center for Infectious Disease"/>
            <person name="Wu L."/>
            <person name="Ma J."/>
        </authorList>
    </citation>
    <scope>NUCLEOTIDE SEQUENCE [LARGE SCALE GENOMIC DNA]</scope>
    <source>
        <strain evidence="3">KCTC 52232</strain>
    </source>
</reference>
<dbReference type="InterPro" id="IPR021314">
    <property type="entry name" value="DUF2911"/>
</dbReference>
<keyword evidence="3" id="KW-1185">Reference proteome</keyword>
<evidence type="ECO:0000313" key="3">
    <source>
        <dbReference type="Proteomes" id="UP001597601"/>
    </source>
</evidence>
<feature type="chain" id="PRO_5045812356" evidence="1">
    <location>
        <begin position="26"/>
        <end position="177"/>
    </location>
</feature>
<dbReference type="EMBL" id="JBHUON010000003">
    <property type="protein sequence ID" value="MFD2863914.1"/>
    <property type="molecule type" value="Genomic_DNA"/>
</dbReference>
<keyword evidence="1" id="KW-0732">Signal</keyword>
<evidence type="ECO:0000256" key="1">
    <source>
        <dbReference type="SAM" id="SignalP"/>
    </source>
</evidence>
<dbReference type="RefSeq" id="WP_377123919.1">
    <property type="nucleotide sequence ID" value="NZ_JBHUON010000003.1"/>
</dbReference>
<sequence>MKKAFQFKAIATFVIAFLISATAMAQGGKVPASPRETVTGSINGANITIDYGSPAAKGRKIYGELVPYGKMWRAGANEATKFTTDKEITVEGKKLPAGSYSVFVTLTDKDAVVTFNSQVGQWGIKGGGIANEDPTKDVIAVTVKTKSAPMAERLKYVISSKGFELVWDTISIPVSIK</sequence>
<dbReference type="Pfam" id="PF11138">
    <property type="entry name" value="DUF2911"/>
    <property type="match status" value="1"/>
</dbReference>
<protein>
    <submittedName>
        <fullName evidence="2">DUF2911 domain-containing protein</fullName>
    </submittedName>
</protein>
<accession>A0ABW5XLT6</accession>
<feature type="signal peptide" evidence="1">
    <location>
        <begin position="1"/>
        <end position="25"/>
    </location>
</feature>
<comment type="caution">
    <text evidence="2">The sequence shown here is derived from an EMBL/GenBank/DDBJ whole genome shotgun (WGS) entry which is preliminary data.</text>
</comment>